<reference evidence="12" key="1">
    <citation type="journal article" date="2020" name="mSystems">
        <title>Genome- and Community-Level Interaction Insights into Carbon Utilization and Element Cycling Functions of Hydrothermarchaeota in Hydrothermal Sediment.</title>
        <authorList>
            <person name="Zhou Z."/>
            <person name="Liu Y."/>
            <person name="Xu W."/>
            <person name="Pan J."/>
            <person name="Luo Z.H."/>
            <person name="Li M."/>
        </authorList>
    </citation>
    <scope>NUCLEOTIDE SEQUENCE [LARGE SCALE GENOMIC DNA]</scope>
    <source>
        <strain evidence="12">SpSt-479</strain>
    </source>
</reference>
<protein>
    <recommendedName>
        <fullName evidence="7">Cyclohex-1-ene-1-carbonyl-CoA dehydrogenase</fullName>
        <ecNumber evidence="6">1.3.8.10</ecNumber>
    </recommendedName>
</protein>
<dbReference type="InterPro" id="IPR013786">
    <property type="entry name" value="AcylCoA_DH/ox_N"/>
</dbReference>
<feature type="domain" description="Acyl-CoA dehydrogenase/oxidase C-terminal" evidence="9">
    <location>
        <begin position="229"/>
        <end position="378"/>
    </location>
</feature>
<dbReference type="FunFam" id="1.20.140.10:FF:000004">
    <property type="entry name" value="Acyl-CoA dehydrogenase FadE25"/>
    <property type="match status" value="1"/>
</dbReference>
<dbReference type="Gene3D" id="2.40.110.10">
    <property type="entry name" value="Butyryl-CoA Dehydrogenase, subunit A, domain 2"/>
    <property type="match status" value="1"/>
</dbReference>
<name>A0A7V2ZIN1_9BACT</name>
<feature type="domain" description="Acyl-CoA dehydrogenase/oxidase N-terminal" evidence="11">
    <location>
        <begin position="6"/>
        <end position="118"/>
    </location>
</feature>
<evidence type="ECO:0000259" key="10">
    <source>
        <dbReference type="Pfam" id="PF02770"/>
    </source>
</evidence>
<evidence type="ECO:0000256" key="2">
    <source>
        <dbReference type="ARBA" id="ARBA00009347"/>
    </source>
</evidence>
<dbReference type="Gene3D" id="1.10.540.10">
    <property type="entry name" value="Acyl-CoA dehydrogenase/oxidase, N-terminal domain"/>
    <property type="match status" value="1"/>
</dbReference>
<dbReference type="PANTHER" id="PTHR43884">
    <property type="entry name" value="ACYL-COA DEHYDROGENASE"/>
    <property type="match status" value="1"/>
</dbReference>
<evidence type="ECO:0000313" key="12">
    <source>
        <dbReference type="EMBL" id="HFI90659.1"/>
    </source>
</evidence>
<organism evidence="12">
    <name type="scientific">Ignavibacterium album</name>
    <dbReference type="NCBI Taxonomy" id="591197"/>
    <lineage>
        <taxon>Bacteria</taxon>
        <taxon>Pseudomonadati</taxon>
        <taxon>Ignavibacteriota</taxon>
        <taxon>Ignavibacteria</taxon>
        <taxon>Ignavibacteriales</taxon>
        <taxon>Ignavibacteriaceae</taxon>
        <taxon>Ignavibacterium</taxon>
    </lineage>
</organism>
<proteinExistence type="inferred from homology"/>
<dbReference type="Pfam" id="PF02771">
    <property type="entry name" value="Acyl-CoA_dh_N"/>
    <property type="match status" value="1"/>
</dbReference>
<dbReference type="SUPFAM" id="SSF56645">
    <property type="entry name" value="Acyl-CoA dehydrogenase NM domain-like"/>
    <property type="match status" value="1"/>
</dbReference>
<dbReference type="SUPFAM" id="SSF47203">
    <property type="entry name" value="Acyl-CoA dehydrogenase C-terminal domain-like"/>
    <property type="match status" value="1"/>
</dbReference>
<dbReference type="EMBL" id="DSUJ01000008">
    <property type="protein sequence ID" value="HFI90659.1"/>
    <property type="molecule type" value="Genomic_DNA"/>
</dbReference>
<dbReference type="FunFam" id="1.10.540.10:FF:000002">
    <property type="entry name" value="Acyl-CoA dehydrogenase FadE19"/>
    <property type="match status" value="1"/>
</dbReference>
<dbReference type="InterPro" id="IPR009100">
    <property type="entry name" value="AcylCoA_DH/oxidase_NM_dom_sf"/>
</dbReference>
<evidence type="ECO:0000259" key="11">
    <source>
        <dbReference type="Pfam" id="PF02771"/>
    </source>
</evidence>
<keyword evidence="3 8" id="KW-0285">Flavoprotein</keyword>
<dbReference type="PIRSF" id="PIRSF016578">
    <property type="entry name" value="HsaA"/>
    <property type="match status" value="1"/>
</dbReference>
<dbReference type="InterPro" id="IPR009075">
    <property type="entry name" value="AcylCo_DH/oxidase_C"/>
</dbReference>
<dbReference type="GO" id="GO:0003995">
    <property type="term" value="F:acyl-CoA dehydrogenase activity"/>
    <property type="evidence" value="ECO:0007669"/>
    <property type="project" value="InterPro"/>
</dbReference>
<evidence type="ECO:0000256" key="4">
    <source>
        <dbReference type="ARBA" id="ARBA00022827"/>
    </source>
</evidence>
<evidence type="ECO:0000256" key="8">
    <source>
        <dbReference type="RuleBase" id="RU362125"/>
    </source>
</evidence>
<evidence type="ECO:0000256" key="5">
    <source>
        <dbReference type="ARBA" id="ARBA00023002"/>
    </source>
</evidence>
<dbReference type="InterPro" id="IPR037069">
    <property type="entry name" value="AcylCoA_DH/ox_N_sf"/>
</dbReference>
<dbReference type="CDD" id="cd01158">
    <property type="entry name" value="SCAD_SBCAD"/>
    <property type="match status" value="1"/>
</dbReference>
<gene>
    <name evidence="12" type="ORF">ENS31_03890</name>
</gene>
<comment type="caution">
    <text evidence="12">The sequence shown here is derived from an EMBL/GenBank/DDBJ whole genome shotgun (WGS) entry which is preliminary data.</text>
</comment>
<dbReference type="InterPro" id="IPR036250">
    <property type="entry name" value="AcylCo_DH-like_C"/>
</dbReference>
<dbReference type="InterPro" id="IPR006091">
    <property type="entry name" value="Acyl-CoA_Oxase/DH_mid-dom"/>
</dbReference>
<dbReference type="GO" id="GO:0050660">
    <property type="term" value="F:flavin adenine dinucleotide binding"/>
    <property type="evidence" value="ECO:0007669"/>
    <property type="project" value="InterPro"/>
</dbReference>
<evidence type="ECO:0000256" key="3">
    <source>
        <dbReference type="ARBA" id="ARBA00022630"/>
    </source>
</evidence>
<evidence type="ECO:0000256" key="7">
    <source>
        <dbReference type="ARBA" id="ARBA00072305"/>
    </source>
</evidence>
<dbReference type="AlphaFoldDB" id="A0A7V2ZIN1"/>
<dbReference type="InterPro" id="IPR006089">
    <property type="entry name" value="Acyl-CoA_DH_CS"/>
</dbReference>
<dbReference type="Gene3D" id="1.20.140.10">
    <property type="entry name" value="Butyryl-CoA Dehydrogenase, subunit A, domain 3"/>
    <property type="match status" value="1"/>
</dbReference>
<dbReference type="Pfam" id="PF00441">
    <property type="entry name" value="Acyl-CoA_dh_1"/>
    <property type="match status" value="1"/>
</dbReference>
<dbReference type="PROSITE" id="PS00073">
    <property type="entry name" value="ACYL_COA_DH_2"/>
    <property type="match status" value="1"/>
</dbReference>
<keyword evidence="4 8" id="KW-0274">FAD</keyword>
<comment type="cofactor">
    <cofactor evidence="1 8">
        <name>FAD</name>
        <dbReference type="ChEBI" id="CHEBI:57692"/>
    </cofactor>
</comment>
<evidence type="ECO:0000256" key="1">
    <source>
        <dbReference type="ARBA" id="ARBA00001974"/>
    </source>
</evidence>
<dbReference type="InterPro" id="IPR046373">
    <property type="entry name" value="Acyl-CoA_Oxase/DH_mid-dom_sf"/>
</dbReference>
<keyword evidence="5 8" id="KW-0560">Oxidoreductase</keyword>
<comment type="similarity">
    <text evidence="2 8">Belongs to the acyl-CoA dehydrogenase family.</text>
</comment>
<feature type="domain" description="Acyl-CoA oxidase/dehydrogenase middle" evidence="10">
    <location>
        <begin position="122"/>
        <end position="217"/>
    </location>
</feature>
<sequence>MDFNFTEEQLMIQESARDFAQNEIAPSAIERDIKAEFPYEIVKKMGELGFMGMMVPPEYGGAGLDTISYVLAMIEISKVDASVGVIMSVNNSLVCYGLEKYGSPYIKEKYLIPLAKGEKLGAFALSEPEAGSDATKQKTTADKDGDYYVLNGIKNWITNGTTADYVLVMATTDKSKGHKGISTFLVEKGFEGFGHGVKEDKLGIRSSDTCSLTFENCRVPAQNLVWEEGKGFNFAMNTLNGGRIGIASQAIGIAEASLEAALKYSKQRKAFGQEIANFQAIQFKLADMAVKVDAAKLLTLKAAALKDANKPYYKEAAMAKLYASKIAVECALEAIQIHGGYGYVREYLVERYLRDAKITEIYEGTSEIQRIVIARALLDQK</sequence>
<dbReference type="EC" id="1.3.8.10" evidence="6"/>
<dbReference type="FunFam" id="2.40.110.10:FF:000001">
    <property type="entry name" value="Acyl-CoA dehydrogenase, mitochondrial"/>
    <property type="match status" value="1"/>
</dbReference>
<dbReference type="Pfam" id="PF02770">
    <property type="entry name" value="Acyl-CoA_dh_M"/>
    <property type="match status" value="1"/>
</dbReference>
<dbReference type="PANTHER" id="PTHR43884:SF12">
    <property type="entry name" value="ISOVALERYL-COA DEHYDROGENASE, MITOCHONDRIAL-RELATED"/>
    <property type="match status" value="1"/>
</dbReference>
<evidence type="ECO:0000256" key="6">
    <source>
        <dbReference type="ARBA" id="ARBA00066362"/>
    </source>
</evidence>
<accession>A0A7V2ZIN1</accession>
<evidence type="ECO:0000259" key="9">
    <source>
        <dbReference type="Pfam" id="PF00441"/>
    </source>
</evidence>